<dbReference type="OrthoDB" id="2019644at2759"/>
<dbReference type="eggNOG" id="KOG1835">
    <property type="taxonomic scope" value="Eukaryota"/>
</dbReference>
<dbReference type="GO" id="GO:0017056">
    <property type="term" value="F:structural constituent of nuclear pore"/>
    <property type="evidence" value="ECO:0007669"/>
    <property type="project" value="TreeGrafter"/>
</dbReference>
<dbReference type="OMA" id="AYGFIEW"/>
<dbReference type="GeneID" id="25031769"/>
<keyword evidence="3" id="KW-0813">Transport</keyword>
<evidence type="ECO:0000313" key="5">
    <source>
        <dbReference type="EMBL" id="EPX73575.1"/>
    </source>
</evidence>
<organism evidence="5 6">
    <name type="scientific">Schizosaccharomyces octosporus (strain yFS286)</name>
    <name type="common">Fission yeast</name>
    <name type="synonym">Octosporomyces octosporus</name>
    <dbReference type="NCBI Taxonomy" id="483514"/>
    <lineage>
        <taxon>Eukaryota</taxon>
        <taxon>Fungi</taxon>
        <taxon>Dikarya</taxon>
        <taxon>Ascomycota</taxon>
        <taxon>Taphrinomycotina</taxon>
        <taxon>Schizosaccharomycetes</taxon>
        <taxon>Schizosaccharomycetales</taxon>
        <taxon>Schizosaccharomycetaceae</taxon>
        <taxon>Schizosaccharomyces</taxon>
    </lineage>
</organism>
<dbReference type="Proteomes" id="UP000016088">
    <property type="component" value="Unassembled WGS sequence"/>
</dbReference>
<dbReference type="PANTHER" id="PTHR31344:SF0">
    <property type="entry name" value="NUCLEAR PORE COMPLEX PROTEIN NUP205"/>
    <property type="match status" value="1"/>
</dbReference>
<accession>S9R5J0</accession>
<dbReference type="GO" id="GO:0034399">
    <property type="term" value="C:nuclear periphery"/>
    <property type="evidence" value="ECO:0007669"/>
    <property type="project" value="EnsemblFungi"/>
</dbReference>
<keyword evidence="6" id="KW-1185">Reference proteome</keyword>
<dbReference type="InterPro" id="IPR021827">
    <property type="entry name" value="Nup186/Nup192/Nup205"/>
</dbReference>
<evidence type="ECO:0000256" key="1">
    <source>
        <dbReference type="ARBA" id="ARBA00004123"/>
    </source>
</evidence>
<comment type="subcellular location">
    <subcellularLocation>
        <location evidence="1">Nucleus</location>
    </subcellularLocation>
</comment>
<evidence type="ECO:0000256" key="4">
    <source>
        <dbReference type="ARBA" id="ARBA00023242"/>
    </source>
</evidence>
<keyword evidence="4" id="KW-0539">Nucleus</keyword>
<protein>
    <submittedName>
        <fullName evidence="5">Nucleoporin Nup186</fullName>
    </submittedName>
</protein>
<dbReference type="GO" id="GO:0006999">
    <property type="term" value="P:nuclear pore organization"/>
    <property type="evidence" value="ECO:0007669"/>
    <property type="project" value="TreeGrafter"/>
</dbReference>
<evidence type="ECO:0000256" key="2">
    <source>
        <dbReference type="ARBA" id="ARBA00005892"/>
    </source>
</evidence>
<reference evidence="5 6" key="1">
    <citation type="journal article" date="2011" name="Science">
        <title>Comparative functional genomics of the fission yeasts.</title>
        <authorList>
            <person name="Rhind N."/>
            <person name="Chen Z."/>
            <person name="Yassour M."/>
            <person name="Thompson D.A."/>
            <person name="Haas B.J."/>
            <person name="Habib N."/>
            <person name="Wapinski I."/>
            <person name="Roy S."/>
            <person name="Lin M.F."/>
            <person name="Heiman D.I."/>
            <person name="Young S.K."/>
            <person name="Furuya K."/>
            <person name="Guo Y."/>
            <person name="Pidoux A."/>
            <person name="Chen H.M."/>
            <person name="Robbertse B."/>
            <person name="Goldberg J.M."/>
            <person name="Aoki K."/>
            <person name="Bayne E.H."/>
            <person name="Berlin A.M."/>
            <person name="Desjardins C.A."/>
            <person name="Dobbs E."/>
            <person name="Dukaj L."/>
            <person name="Fan L."/>
            <person name="FitzGerald M.G."/>
            <person name="French C."/>
            <person name="Gujja S."/>
            <person name="Hansen K."/>
            <person name="Keifenheim D."/>
            <person name="Levin J.Z."/>
            <person name="Mosher R.A."/>
            <person name="Mueller C.A."/>
            <person name="Pfiffner J."/>
            <person name="Priest M."/>
            <person name="Russ C."/>
            <person name="Smialowska A."/>
            <person name="Swoboda P."/>
            <person name="Sykes S.M."/>
            <person name="Vaughn M."/>
            <person name="Vengrova S."/>
            <person name="Yoder R."/>
            <person name="Zeng Q."/>
            <person name="Allshire R."/>
            <person name="Baulcombe D."/>
            <person name="Birren B.W."/>
            <person name="Brown W."/>
            <person name="Ekwall K."/>
            <person name="Kellis M."/>
            <person name="Leatherwood J."/>
            <person name="Levin H."/>
            <person name="Margalit H."/>
            <person name="Martienssen R."/>
            <person name="Nieduszynski C.A."/>
            <person name="Spatafora J.W."/>
            <person name="Friedman N."/>
            <person name="Dalgaard J.Z."/>
            <person name="Baumann P."/>
            <person name="Niki H."/>
            <person name="Regev A."/>
            <person name="Nusbaum C."/>
        </authorList>
    </citation>
    <scope>NUCLEOTIDE SEQUENCE [LARGE SCALE GENOMIC DNA]</scope>
    <source>
        <strain evidence="6">yFS286</strain>
    </source>
</reference>
<dbReference type="HOGENOM" id="CLU_002778_0_0_1"/>
<proteinExistence type="inferred from homology"/>
<evidence type="ECO:0000313" key="6">
    <source>
        <dbReference type="Proteomes" id="UP000016088"/>
    </source>
</evidence>
<dbReference type="RefSeq" id="XP_013016739.1">
    <property type="nucleotide sequence ID" value="XM_013161285.1"/>
</dbReference>
<dbReference type="GO" id="GO:0044611">
    <property type="term" value="C:nuclear pore inner ring"/>
    <property type="evidence" value="ECO:0007669"/>
    <property type="project" value="TreeGrafter"/>
</dbReference>
<dbReference type="EMBL" id="KE503206">
    <property type="protein sequence ID" value="EPX73575.1"/>
    <property type="molecule type" value="Genomic_DNA"/>
</dbReference>
<dbReference type="PANTHER" id="PTHR31344">
    <property type="entry name" value="NUCLEAR PORE COMPLEX PROTEIN NUP205"/>
    <property type="match status" value="1"/>
</dbReference>
<dbReference type="VEuPathDB" id="FungiDB:SOCG_02795"/>
<sequence>MDVWELQHFSALFYLLQCIESNPSNPNVSSRLLMQCLDSYTKDFQKFLSVDPPNAESRKKLESGEAELNGMVCKLNETFIKLSLTISSKLSMDEIQSACLLQKGVEASQALDRTPVQAALYMFFLSREQLLESLELLTKIASLKDLDLEIEKALRSFLNTLCNGGNDIVKTCCDSVTTLDTKITETLRNEANGQVLGIADVVDFQEYVKLSHEAHIAELETVAIILYQLSELGFVQQSHFESLLSTLSKNEPTSKIAVLILPSLLSFLKKLLQIEFLPEGDGKLNVATPTLQHIHHLLIKTAASSWRCPQFKQILGIWWLTYLNEACKNIANVPSFIDYTSTIKEPASDIIHAGVFSDIITFVMLPFRQSDDEQMEWSFSFKPRSRPSTSWPTIRPLLVDIIFSKFRSFCQSFISYMPEILKILRLLEEDKYLTNAAQSDTATEDLQHVFFPFEEFYHLLSSVYTYDKSWSLDFWLDIESDMYGFLTWSMESQIPGITTSFTLLLVSICTNEFTATKVHELMSEPAAETSHFDNAAVTGTNWSYIFNVFHYYISQLKPIQTVVTSSGVARVHTEPGEIDINSSFILQGYVLLFAAVTRNSSQILVSLCEDQTLNPIGTFFELLECRLIESVRCTILKALESMSHQSSGVLNNTLWNYLDNWFITSVLFDIDGGLAPIPLAINSKNVFPKSPSAFGPLLNNIRRLTATPGMRIAFIRFLTSLIRSKNELSVTLTFPENLGSTYRASGVKPYVDFVIETLVLSSTQWRTMHDVESLKITEACLQFISAVIDNLNLNLLIYFRLFGNRIKDKVQNNSLYIYLTRHPAIYLLEAVFVENVYAGLFDLVEFGFDQIEDVSVPPLLVSTVLQSLFILRDVLALQRELFKNVIPYITELGISKHILDLTISRRAYREVFMTRISSIVHLGLLVGSRHQCFVQPAIEILGFLVDSEGFMNKGSTDENKLLCSIVRTANESKRIIFGFIRAFEFRSRALLSSGNESSFILRFVLNNLKQSKGFFSLALLILGFDISSTNAVIVRDEPGYVGSQISLLNSLLNFIELRTQDDVVLETPLVMVEALEIVAHLCSSPLTYEATLAVLRDRPHFLVNLVNVEPIISQSSIQNLESLSTEEVNAFSRCLHARAQVMTMLLTEIHFTSSLGKKKQSKEYVASLIGSTDRLRTSQLSQKSSGFKILDFMDILRIDNRKIASELPKVPGFNLSMFVTKFDNGVNDFQFDTDRVVKLYKLLFDTEASVMEGTNEEKELWYNQKREKLQDLSNRLDLFNARVIFLQHVHDCLESWARLTGILIEDCHSEIPEVYFDEFIWELLRLLLPGASNYSLENQNTVSVTTAVIETIVPYALKKMNAINPNEYGKLTYFVEGVQGIIVNLIKGIQCQSSDESIRENLYGSLLSILTTFQKCTSTLNREDGDKEFLNALEKCMNSSLLSSSFLDVVTKDALYTSGSCWELSVITLNFLHRLSPDISTDLYKYYLRRNFIGSFVDAFSKIFSDIVASGKEIIEVISGLEAGQCFLITLAQNKIAVHSVLTMDYIRLVVQLLLQLCKQGGIQHLRPQVQRLMLQLLQIFILALMKVPLKVMSNKDKALLQSVFSLSRKLHDSIQMNAEQARSTEVVTVKKYVEVISQLLDLHRE</sequence>
<comment type="similarity">
    <text evidence="2">Belongs to the NUP186/NUP192/NUP205 family.</text>
</comment>
<evidence type="ECO:0000256" key="3">
    <source>
        <dbReference type="ARBA" id="ARBA00022448"/>
    </source>
</evidence>
<gene>
    <name evidence="5" type="ORF">SOCG_02795</name>
</gene>
<dbReference type="Pfam" id="PF11894">
    <property type="entry name" value="Nup192"/>
    <property type="match status" value="1"/>
</dbReference>
<name>S9R5J0_SCHOY</name>